<dbReference type="InterPro" id="IPR002076">
    <property type="entry name" value="ELO_fam"/>
</dbReference>
<dbReference type="GO" id="GO:0030148">
    <property type="term" value="P:sphingolipid biosynthetic process"/>
    <property type="evidence" value="ECO:0007669"/>
    <property type="project" value="TreeGrafter"/>
</dbReference>
<dbReference type="EC" id="2.3.1.199" evidence="10"/>
<evidence type="ECO:0000256" key="9">
    <source>
        <dbReference type="ARBA" id="ARBA00023160"/>
    </source>
</evidence>
<dbReference type="GO" id="GO:0005789">
    <property type="term" value="C:endoplasmic reticulum membrane"/>
    <property type="evidence" value="ECO:0007669"/>
    <property type="project" value="TreeGrafter"/>
</dbReference>
<accession>A0A034VSC0</accession>
<keyword evidence="12" id="KW-1185">Reference proteome</keyword>
<dbReference type="PANTHER" id="PTHR11157">
    <property type="entry name" value="FATTY ACID ACYL TRANSFERASE-RELATED"/>
    <property type="match status" value="1"/>
</dbReference>
<feature type="transmembrane region" description="Helical" evidence="10">
    <location>
        <begin position="205"/>
        <end position="225"/>
    </location>
</feature>
<evidence type="ECO:0000313" key="11">
    <source>
        <dbReference type="EMBL" id="JAC45022.1"/>
    </source>
</evidence>
<keyword evidence="2 10" id="KW-0444">Lipid biosynthesis</keyword>
<feature type="transmembrane region" description="Helical" evidence="10">
    <location>
        <begin position="145"/>
        <end position="163"/>
    </location>
</feature>
<evidence type="ECO:0000256" key="6">
    <source>
        <dbReference type="ARBA" id="ARBA00022989"/>
    </source>
</evidence>
<feature type="transmembrane region" description="Helical" evidence="10">
    <location>
        <begin position="260"/>
        <end position="285"/>
    </location>
</feature>
<dbReference type="GO" id="GO:0009922">
    <property type="term" value="F:fatty acid elongase activity"/>
    <property type="evidence" value="ECO:0007669"/>
    <property type="project" value="UniProtKB-EC"/>
</dbReference>
<keyword evidence="7 10" id="KW-0443">Lipid metabolism</keyword>
<dbReference type="GO" id="GO:0042761">
    <property type="term" value="P:very long-chain fatty acid biosynthetic process"/>
    <property type="evidence" value="ECO:0007669"/>
    <property type="project" value="TreeGrafter"/>
</dbReference>
<keyword evidence="8 10" id="KW-0472">Membrane</keyword>
<dbReference type="Proteomes" id="UP001652620">
    <property type="component" value="Chromosome 2"/>
</dbReference>
<feature type="transmembrane region" description="Helical" evidence="10">
    <location>
        <begin position="62"/>
        <end position="83"/>
    </location>
</feature>
<dbReference type="GO" id="GO:0034626">
    <property type="term" value="P:fatty acid elongation, polyunsaturated fatty acid"/>
    <property type="evidence" value="ECO:0007669"/>
    <property type="project" value="TreeGrafter"/>
</dbReference>
<comment type="subcellular location">
    <subcellularLocation>
        <location evidence="1">Membrane</location>
        <topology evidence="1">Multi-pass membrane protein</topology>
    </subcellularLocation>
</comment>
<evidence type="ECO:0000256" key="5">
    <source>
        <dbReference type="ARBA" id="ARBA00022832"/>
    </source>
</evidence>
<evidence type="ECO:0000256" key="1">
    <source>
        <dbReference type="ARBA" id="ARBA00004141"/>
    </source>
</evidence>
<organism evidence="11">
    <name type="scientific">Bactrocera dorsalis</name>
    <name type="common">Oriental fruit fly</name>
    <name type="synonym">Dacus dorsalis</name>
    <dbReference type="NCBI Taxonomy" id="27457"/>
    <lineage>
        <taxon>Eukaryota</taxon>
        <taxon>Metazoa</taxon>
        <taxon>Ecdysozoa</taxon>
        <taxon>Arthropoda</taxon>
        <taxon>Hexapoda</taxon>
        <taxon>Insecta</taxon>
        <taxon>Pterygota</taxon>
        <taxon>Neoptera</taxon>
        <taxon>Endopterygota</taxon>
        <taxon>Diptera</taxon>
        <taxon>Brachycera</taxon>
        <taxon>Muscomorpha</taxon>
        <taxon>Tephritoidea</taxon>
        <taxon>Tephritidae</taxon>
        <taxon>Bactrocera</taxon>
        <taxon>Bactrocera</taxon>
    </lineage>
</organism>
<name>A0A034VSC0_BACDO</name>
<keyword evidence="5 10" id="KW-0276">Fatty acid metabolism</keyword>
<dbReference type="GO" id="GO:0034625">
    <property type="term" value="P:fatty acid elongation, monounsaturated fatty acid"/>
    <property type="evidence" value="ECO:0007669"/>
    <property type="project" value="TreeGrafter"/>
</dbReference>
<keyword evidence="4 10" id="KW-0812">Transmembrane</keyword>
<keyword evidence="9 10" id="KW-0275">Fatty acid biosynthesis</keyword>
<dbReference type="GO" id="GO:0019367">
    <property type="term" value="P:fatty acid elongation, saturated fatty acid"/>
    <property type="evidence" value="ECO:0007669"/>
    <property type="project" value="TreeGrafter"/>
</dbReference>
<dbReference type="PANTHER" id="PTHR11157:SF22">
    <property type="entry name" value="ELONGATION OF VERY LONG CHAIN FATTY ACIDS PROTEIN"/>
    <property type="match status" value="1"/>
</dbReference>
<comment type="similarity">
    <text evidence="10">Belongs to the ELO family.</text>
</comment>
<evidence type="ECO:0000256" key="2">
    <source>
        <dbReference type="ARBA" id="ARBA00022516"/>
    </source>
</evidence>
<dbReference type="OMA" id="SRFEMVV"/>
<dbReference type="OrthoDB" id="434092at2759"/>
<proteinExistence type="inferred from homology"/>
<keyword evidence="3 10" id="KW-0808">Transferase</keyword>
<evidence type="ECO:0000256" key="7">
    <source>
        <dbReference type="ARBA" id="ARBA00023098"/>
    </source>
</evidence>
<keyword evidence="6 10" id="KW-1133">Transmembrane helix</keyword>
<reference evidence="11" key="1">
    <citation type="journal article" date="2014" name="BMC Genomics">
        <title>Characterizing the developmental transcriptome of the oriental fruit fly, Bactrocera dorsalis (Diptera: Tephritidae) through comparative genomic analysis with Drosophila melanogaster utilizing modENCODE datasets.</title>
        <authorList>
            <person name="Geib S.M."/>
            <person name="Calla B."/>
            <person name="Hall B."/>
            <person name="Hou S."/>
            <person name="Manoukis N.C."/>
        </authorList>
    </citation>
    <scope>NUCLEOTIDE SEQUENCE</scope>
    <source>
        <strain evidence="11">Punador</strain>
    </source>
</reference>
<evidence type="ECO:0000313" key="12">
    <source>
        <dbReference type="Proteomes" id="UP001652620"/>
    </source>
</evidence>
<dbReference type="AlphaFoldDB" id="A0A034VSC0"/>
<evidence type="ECO:0000256" key="10">
    <source>
        <dbReference type="RuleBase" id="RU361115"/>
    </source>
</evidence>
<evidence type="ECO:0000256" key="4">
    <source>
        <dbReference type="ARBA" id="ARBA00022692"/>
    </source>
</evidence>
<sequence length="342" mass="39875">MNSNITSRFDMAAEIASIALDEFKSHHVDWNYTGLIQRYYHLVERDFGDPRATRFPLMEHPLYTFGLVAIYLSWVLLIGPTFMRDRKPFQLRRTLVIYNAFQVALSAYMFYEHLMAGWLNNYNLKCQPVDYSDGPMSKRMLNLCYVYYLSKLTEFADTFFFVLRKKSSQITWLHVYHHSVTPLETWVLVKFLAGGNATFPNLLNNFVHVCMYFYYMMSAMGPEYAKFLWWKKYMTELQIAQFVLCIVHTTRALISSQCQFSKFISSLLLLNASIFFCLFMNFYMASYKKSQNQKMTIAAKMNGAPPAQNGCALATKKIMEMNNNTMDTMDAIGLLALKEKLN</sequence>
<dbReference type="Pfam" id="PF01151">
    <property type="entry name" value="ELO"/>
    <property type="match status" value="1"/>
</dbReference>
<evidence type="ECO:0000256" key="8">
    <source>
        <dbReference type="ARBA" id="ARBA00023136"/>
    </source>
</evidence>
<comment type="catalytic activity">
    <reaction evidence="10">
        <text>a very-long-chain acyl-CoA + malonyl-CoA + H(+) = a very-long-chain 3-oxoacyl-CoA + CO2 + CoA</text>
        <dbReference type="Rhea" id="RHEA:32727"/>
        <dbReference type="ChEBI" id="CHEBI:15378"/>
        <dbReference type="ChEBI" id="CHEBI:16526"/>
        <dbReference type="ChEBI" id="CHEBI:57287"/>
        <dbReference type="ChEBI" id="CHEBI:57384"/>
        <dbReference type="ChEBI" id="CHEBI:90725"/>
        <dbReference type="ChEBI" id="CHEBI:90736"/>
        <dbReference type="EC" id="2.3.1.199"/>
    </reaction>
</comment>
<evidence type="ECO:0000313" key="13">
    <source>
        <dbReference type="RefSeq" id="XP_049303750.1"/>
    </source>
</evidence>
<dbReference type="EMBL" id="GAKP01013930">
    <property type="protein sequence ID" value="JAC45022.1"/>
    <property type="molecule type" value="Transcribed_RNA"/>
</dbReference>
<feature type="transmembrane region" description="Helical" evidence="10">
    <location>
        <begin position="95"/>
        <end position="111"/>
    </location>
</feature>
<protein>
    <recommendedName>
        <fullName evidence="10">Elongation of very long chain fatty acids protein</fullName>
        <ecNumber evidence="10">2.3.1.199</ecNumber>
    </recommendedName>
    <alternativeName>
        <fullName evidence="10">Very-long-chain 3-oxoacyl-CoA synthase</fullName>
    </alternativeName>
</protein>
<dbReference type="RefSeq" id="XP_049303750.1">
    <property type="nucleotide sequence ID" value="XM_049447793.1"/>
</dbReference>
<gene>
    <name evidence="11" type="primary">ELVL1</name>
    <name evidence="13" type="synonym">LOC105231108</name>
</gene>
<reference evidence="12 13" key="2">
    <citation type="submission" date="2025-05" db="UniProtKB">
        <authorList>
            <consortium name="RefSeq"/>
        </authorList>
    </citation>
    <scope>NUCLEOTIDE SEQUENCE [LARGE SCALE GENOMIC DNA]</scope>
    <source>
        <tissue evidence="13">Adult</tissue>
    </source>
</reference>
<evidence type="ECO:0000256" key="3">
    <source>
        <dbReference type="ARBA" id="ARBA00022679"/>
    </source>
</evidence>